<dbReference type="HOGENOM" id="CLU_964929_0_0_1"/>
<feature type="region of interest" description="Disordered" evidence="1">
    <location>
        <begin position="27"/>
        <end position="56"/>
    </location>
</feature>
<evidence type="ECO:0000256" key="1">
    <source>
        <dbReference type="SAM" id="MobiDB-lite"/>
    </source>
</evidence>
<keyword evidence="3" id="KW-1185">Reference proteome</keyword>
<dbReference type="EMBL" id="KN824337">
    <property type="protein sequence ID" value="KIM23448.1"/>
    <property type="molecule type" value="Genomic_DNA"/>
</dbReference>
<accession>A0A0C2WAH9</accession>
<dbReference type="Proteomes" id="UP000054097">
    <property type="component" value="Unassembled WGS sequence"/>
</dbReference>
<reference evidence="3" key="2">
    <citation type="submission" date="2015-01" db="EMBL/GenBank/DDBJ databases">
        <title>Evolutionary Origins and Diversification of the Mycorrhizal Mutualists.</title>
        <authorList>
            <consortium name="DOE Joint Genome Institute"/>
            <consortium name="Mycorrhizal Genomics Consortium"/>
            <person name="Kohler A."/>
            <person name="Kuo A."/>
            <person name="Nagy L.G."/>
            <person name="Floudas D."/>
            <person name="Copeland A."/>
            <person name="Barry K.W."/>
            <person name="Cichocki N."/>
            <person name="Veneault-Fourrey C."/>
            <person name="LaButti K."/>
            <person name="Lindquist E.A."/>
            <person name="Lipzen A."/>
            <person name="Lundell T."/>
            <person name="Morin E."/>
            <person name="Murat C."/>
            <person name="Riley R."/>
            <person name="Ohm R."/>
            <person name="Sun H."/>
            <person name="Tunlid A."/>
            <person name="Henrissat B."/>
            <person name="Grigoriev I.V."/>
            <person name="Hibbett D.S."/>
            <person name="Martin F."/>
        </authorList>
    </citation>
    <scope>NUCLEOTIDE SEQUENCE [LARGE SCALE GENOMIC DNA]</scope>
    <source>
        <strain evidence="3">MAFF 305830</strain>
    </source>
</reference>
<gene>
    <name evidence="2" type="ORF">M408DRAFT_27896</name>
</gene>
<protein>
    <submittedName>
        <fullName evidence="2">Uncharacterized protein</fullName>
    </submittedName>
</protein>
<proteinExistence type="predicted"/>
<feature type="non-terminal residue" evidence="2">
    <location>
        <position position="289"/>
    </location>
</feature>
<organism evidence="2 3">
    <name type="scientific">Serendipita vermifera MAFF 305830</name>
    <dbReference type="NCBI Taxonomy" id="933852"/>
    <lineage>
        <taxon>Eukaryota</taxon>
        <taxon>Fungi</taxon>
        <taxon>Dikarya</taxon>
        <taxon>Basidiomycota</taxon>
        <taxon>Agaricomycotina</taxon>
        <taxon>Agaricomycetes</taxon>
        <taxon>Sebacinales</taxon>
        <taxon>Serendipitaceae</taxon>
        <taxon>Serendipita</taxon>
    </lineage>
</organism>
<dbReference type="AlphaFoldDB" id="A0A0C2WAH9"/>
<reference evidence="2 3" key="1">
    <citation type="submission" date="2014-04" db="EMBL/GenBank/DDBJ databases">
        <authorList>
            <consortium name="DOE Joint Genome Institute"/>
            <person name="Kuo A."/>
            <person name="Zuccaro A."/>
            <person name="Kohler A."/>
            <person name="Nagy L.G."/>
            <person name="Floudas D."/>
            <person name="Copeland A."/>
            <person name="Barry K.W."/>
            <person name="Cichocki N."/>
            <person name="Veneault-Fourrey C."/>
            <person name="LaButti K."/>
            <person name="Lindquist E.A."/>
            <person name="Lipzen A."/>
            <person name="Lundell T."/>
            <person name="Morin E."/>
            <person name="Murat C."/>
            <person name="Sun H."/>
            <person name="Tunlid A."/>
            <person name="Henrissat B."/>
            <person name="Grigoriev I.V."/>
            <person name="Hibbett D.S."/>
            <person name="Martin F."/>
            <person name="Nordberg H.P."/>
            <person name="Cantor M.N."/>
            <person name="Hua S.X."/>
        </authorList>
    </citation>
    <scope>NUCLEOTIDE SEQUENCE [LARGE SCALE GENOMIC DNA]</scope>
    <source>
        <strain evidence="2 3">MAFF 305830</strain>
    </source>
</reference>
<sequence length="289" mass="31575">MGNCVSKDQAEDAEEILKTTVKAVASQVVKEDPQEPQTTPKSNNLLSGRPDMDLKEEGYDPEKAKAALDMSIEVIDLFQKAAKVTEMVLPSPLGDVLEKVTSVLGVLKKMVENREGWRHLLSAIDDHQKTFNDQLQRLKADKAVPDPESPLLGPVKQYSETLEKLVAKIMAEGGLVKKGAPENSAWEKIKIFTSRVLSVDDEKGSMDGYMKQLASGMDKFRFMLEIFVGFTVDEMKKGVDSLTSDVHAIGSDIKDVRTALAIGSEPKDGINAANIGPYGAQHKTCLQGT</sequence>
<name>A0A0C2WAH9_SERVB</name>
<evidence type="ECO:0000313" key="3">
    <source>
        <dbReference type="Proteomes" id="UP000054097"/>
    </source>
</evidence>
<feature type="compositionally biased region" description="Polar residues" evidence="1">
    <location>
        <begin position="35"/>
        <end position="46"/>
    </location>
</feature>
<evidence type="ECO:0000313" key="2">
    <source>
        <dbReference type="EMBL" id="KIM23448.1"/>
    </source>
</evidence>